<dbReference type="OrthoDB" id="567160at2759"/>
<dbReference type="InterPro" id="IPR010920">
    <property type="entry name" value="LSM_dom_sf"/>
</dbReference>
<evidence type="ECO:0000313" key="9">
    <source>
        <dbReference type="Proteomes" id="UP000825935"/>
    </source>
</evidence>
<dbReference type="GO" id="GO:0016020">
    <property type="term" value="C:membrane"/>
    <property type="evidence" value="ECO:0007669"/>
    <property type="project" value="UniProtKB-SubCell"/>
</dbReference>
<dbReference type="SUPFAM" id="SSF82861">
    <property type="entry name" value="Mechanosensitive channel protein MscS (YggB), transmembrane region"/>
    <property type="match status" value="1"/>
</dbReference>
<comment type="similarity">
    <text evidence="2">Belongs to the MscS (TC 1.A.23) family.</text>
</comment>
<comment type="subcellular location">
    <subcellularLocation>
        <location evidence="1">Membrane</location>
        <topology evidence="1">Multi-pass membrane protein</topology>
    </subcellularLocation>
</comment>
<dbReference type="Proteomes" id="UP000825935">
    <property type="component" value="Chromosome 31"/>
</dbReference>
<dbReference type="Pfam" id="PF00924">
    <property type="entry name" value="MS_channel_2nd"/>
    <property type="match status" value="1"/>
</dbReference>
<evidence type="ECO:0000313" key="7">
    <source>
        <dbReference type="EMBL" id="ATD50506.1"/>
    </source>
</evidence>
<evidence type="ECO:0000256" key="3">
    <source>
        <dbReference type="ARBA" id="ARBA00022692"/>
    </source>
</evidence>
<dbReference type="EMBL" id="CM035436">
    <property type="protein sequence ID" value="KAH7288551.1"/>
    <property type="molecule type" value="Genomic_DNA"/>
</dbReference>
<dbReference type="AlphaFoldDB" id="A0A290WIF9"/>
<dbReference type="OMA" id="TEMAGIC"/>
<keyword evidence="4" id="KW-1133">Transmembrane helix</keyword>
<evidence type="ECO:0000256" key="4">
    <source>
        <dbReference type="ARBA" id="ARBA00022989"/>
    </source>
</evidence>
<dbReference type="GO" id="GO:0055085">
    <property type="term" value="P:transmembrane transport"/>
    <property type="evidence" value="ECO:0007669"/>
    <property type="project" value="InterPro"/>
</dbReference>
<dbReference type="Gene3D" id="1.10.287.1260">
    <property type="match status" value="1"/>
</dbReference>
<reference evidence="7" key="1">
    <citation type="submission" date="2016-10" db="EMBL/GenBank/DDBJ databases">
        <title>Polarized Distribution of Extracellular Nucleotides Promotes Gravity-Directed Polarization of Development in Spores of Ceratopteris richardii.</title>
        <authorList>
            <person name="Cannon A.E."/>
            <person name="Vanegas D.C."/>
            <person name="Wang J."/>
            <person name="Salmi M.L."/>
            <person name="Clark G.B."/>
            <person name="McLamore E.S."/>
            <person name="Roux S.J."/>
        </authorList>
    </citation>
    <scope>NUCLEOTIDE SEQUENCE</scope>
</reference>
<proteinExistence type="evidence at transcript level"/>
<organism evidence="7">
    <name type="scientific">Ceratopteris richardii</name>
    <name type="common">Triangle waterfern</name>
    <dbReference type="NCBI Taxonomy" id="49495"/>
    <lineage>
        <taxon>Eukaryota</taxon>
        <taxon>Viridiplantae</taxon>
        <taxon>Streptophyta</taxon>
        <taxon>Embryophyta</taxon>
        <taxon>Tracheophyta</taxon>
        <taxon>Polypodiopsida</taxon>
        <taxon>Polypodiidae</taxon>
        <taxon>Polypodiales</taxon>
        <taxon>Pteridineae</taxon>
        <taxon>Pteridaceae</taxon>
        <taxon>Parkerioideae</taxon>
        <taxon>Ceratopteris</taxon>
    </lineage>
</organism>
<dbReference type="InterPro" id="IPR006685">
    <property type="entry name" value="MscS_channel_2nd"/>
</dbReference>
<dbReference type="PANTHER" id="PTHR30566:SF5">
    <property type="entry name" value="MECHANOSENSITIVE ION CHANNEL PROTEIN 1, MITOCHONDRIAL-RELATED"/>
    <property type="match status" value="1"/>
</dbReference>
<dbReference type="Gene3D" id="2.30.30.60">
    <property type="match status" value="1"/>
</dbReference>
<sequence length="516" mass="57124">MMKLSRLRNITYYVRDSRECFRFLCGSPSSSFSTSNFQKSDSIARSSPSVSLPRTRLLFPGSSNAQQLLRKPRFHDFSLIPCYYVHTRSFFFNSKGNTAPEASTTIPSPPSPPSVDPPKEDAQFLTKELVDAANNAAISLRETFISSTTWIHETVEQVLRVLRDALGYPEYTTETATQFLYTTIAALLVWLVMPRVFRMLHRYFEDGSSLILRRSERIPYEVSFWSALENPTKVFVAVVAFSQLGSLVAPTTIASQYLYQIWKGSAVISLVWFLHQWKSSVFRRVLAAQNLGSTEREFFHTVEKISSIGLLILGGMGVAETCGVAVQSILTVGGLGGVATAFAARDILGNMLSGFALQLMKPFSIGDTIKAGNVEGQVVDIGVTSTRLLDLDKFPVTVPNSFFSSQAIVNKSRATWRSFTLKIPIQLTDFEKVPQITEEVKNMLKSHPNVTFQNGVPLCHASRISGSVLEISVLCNLTFKGREDLLSSQQDITLQTLKIISNTGAILNAFPPGTLP</sequence>
<keyword evidence="3" id="KW-0812">Transmembrane</keyword>
<dbReference type="PANTHER" id="PTHR30566">
    <property type="entry name" value="YNAI-RELATED MECHANOSENSITIVE ION CHANNEL"/>
    <property type="match status" value="1"/>
</dbReference>
<gene>
    <name evidence="8" type="ORF">KP509_31G030700</name>
</gene>
<dbReference type="InterPro" id="IPR011014">
    <property type="entry name" value="MscS_channel_TM-2"/>
</dbReference>
<reference evidence="8" key="2">
    <citation type="submission" date="2021-08" db="EMBL/GenBank/DDBJ databases">
        <title>WGS assembly of Ceratopteris richardii.</title>
        <authorList>
            <person name="Marchant D.B."/>
            <person name="Chen G."/>
            <person name="Jenkins J."/>
            <person name="Shu S."/>
            <person name="Leebens-Mack J."/>
            <person name="Grimwood J."/>
            <person name="Schmutz J."/>
            <person name="Soltis P."/>
            <person name="Soltis D."/>
            <person name="Chen Z.-H."/>
        </authorList>
    </citation>
    <scope>NUCLEOTIDE SEQUENCE</scope>
    <source>
        <strain evidence="8">Whitten #5841</strain>
        <tissue evidence="8">Leaf</tissue>
    </source>
</reference>
<name>A0A290WIF9_CERRI</name>
<dbReference type="InterPro" id="IPR023408">
    <property type="entry name" value="MscS_beta-dom_sf"/>
</dbReference>
<keyword evidence="5" id="KW-0472">Membrane</keyword>
<evidence type="ECO:0000256" key="5">
    <source>
        <dbReference type="ARBA" id="ARBA00023136"/>
    </source>
</evidence>
<dbReference type="EMBL" id="KX961683">
    <property type="protein sequence ID" value="ATD50506.1"/>
    <property type="molecule type" value="mRNA"/>
</dbReference>
<evidence type="ECO:0000256" key="1">
    <source>
        <dbReference type="ARBA" id="ARBA00004141"/>
    </source>
</evidence>
<accession>A0A290WIF9</accession>
<protein>
    <submittedName>
        <fullName evidence="7">MscS-like protein</fullName>
    </submittedName>
</protein>
<evidence type="ECO:0000313" key="8">
    <source>
        <dbReference type="EMBL" id="KAH7288551.1"/>
    </source>
</evidence>
<evidence type="ECO:0000259" key="6">
    <source>
        <dbReference type="Pfam" id="PF00924"/>
    </source>
</evidence>
<feature type="domain" description="Mechanosensitive ion channel MscS" evidence="6">
    <location>
        <begin position="346"/>
        <end position="413"/>
    </location>
</feature>
<keyword evidence="9" id="KW-1185">Reference proteome</keyword>
<dbReference type="SUPFAM" id="SSF50182">
    <property type="entry name" value="Sm-like ribonucleoproteins"/>
    <property type="match status" value="1"/>
</dbReference>
<evidence type="ECO:0000256" key="2">
    <source>
        <dbReference type="ARBA" id="ARBA00008017"/>
    </source>
</evidence>